<dbReference type="Proteomes" id="UP000215086">
    <property type="component" value="Chromosome"/>
</dbReference>
<gene>
    <name evidence="1" type="ORF">THTE_1940</name>
</gene>
<organism evidence="1 2">
    <name type="scientific">Thermogutta terrifontis</name>
    <dbReference type="NCBI Taxonomy" id="1331910"/>
    <lineage>
        <taxon>Bacteria</taxon>
        <taxon>Pseudomonadati</taxon>
        <taxon>Planctomycetota</taxon>
        <taxon>Planctomycetia</taxon>
        <taxon>Pirellulales</taxon>
        <taxon>Thermoguttaceae</taxon>
        <taxon>Thermogutta</taxon>
    </lineage>
</organism>
<reference evidence="1 2" key="1">
    <citation type="journal article" name="Front. Microbiol.">
        <title>Sugar Metabolism of the First Thermophilic Planctomycete Thermogutta terrifontis: Comparative Genomic and Transcriptomic Approaches.</title>
        <authorList>
            <person name="Elcheninov A.G."/>
            <person name="Menzel P."/>
            <person name="Gudbergsdottir S.R."/>
            <person name="Slesarev A.I."/>
            <person name="Kadnikov V.V."/>
            <person name="Krogh A."/>
            <person name="Bonch-Osmolovskaya E.A."/>
            <person name="Peng X."/>
            <person name="Kublanov I.V."/>
        </authorList>
    </citation>
    <scope>NUCLEOTIDE SEQUENCE [LARGE SCALE GENOMIC DNA]</scope>
    <source>
        <strain evidence="1 2">R1</strain>
    </source>
</reference>
<dbReference type="KEGG" id="ttf:THTE_1940"/>
<name>A0A286RF24_9BACT</name>
<accession>A0A286RF24</accession>
<sequence>MTLLPEFENNRYLPLTSIGEDTHVRFTSETRPIPGSGA</sequence>
<proteinExistence type="predicted"/>
<dbReference type="EMBL" id="CP018477">
    <property type="protein sequence ID" value="ASV74542.1"/>
    <property type="molecule type" value="Genomic_DNA"/>
</dbReference>
<keyword evidence="2" id="KW-1185">Reference proteome</keyword>
<evidence type="ECO:0000313" key="1">
    <source>
        <dbReference type="EMBL" id="ASV74542.1"/>
    </source>
</evidence>
<protein>
    <submittedName>
        <fullName evidence="1">Uncharacterized protein</fullName>
    </submittedName>
</protein>
<dbReference type="AlphaFoldDB" id="A0A286RF24"/>
<evidence type="ECO:0000313" key="2">
    <source>
        <dbReference type="Proteomes" id="UP000215086"/>
    </source>
</evidence>